<gene>
    <name evidence="17" type="ORF">AYI70_g4787</name>
</gene>
<evidence type="ECO:0000256" key="4">
    <source>
        <dbReference type="ARBA" id="ARBA00013152"/>
    </source>
</evidence>
<dbReference type="AlphaFoldDB" id="A0A1R1XXF8"/>
<evidence type="ECO:0000256" key="2">
    <source>
        <dbReference type="ARBA" id="ARBA00007131"/>
    </source>
</evidence>
<dbReference type="InterPro" id="IPR005478">
    <property type="entry name" value="Transketolase_bac-like"/>
</dbReference>
<dbReference type="GO" id="GO:0005829">
    <property type="term" value="C:cytosol"/>
    <property type="evidence" value="ECO:0007669"/>
    <property type="project" value="TreeGrafter"/>
</dbReference>
<feature type="active site" description="Proton donor" evidence="10">
    <location>
        <position position="459"/>
    </location>
</feature>
<dbReference type="EC" id="2.2.1.1" evidence="4"/>
<feature type="binding site" evidence="11">
    <location>
        <position position="509"/>
    </location>
    <ligand>
        <name>substrate</name>
    </ligand>
</feature>
<dbReference type="PROSITE" id="PS00801">
    <property type="entry name" value="TRANSKETOLASE_1"/>
    <property type="match status" value="1"/>
</dbReference>
<sequence>MPSVFSATDIEAVNTIRCLAADTVQGANSGHPGAPMGCAPMAHILYSKFINGNPKNPDWINRDRFVLSNGHACALQYVTLHLMGYDITIDDLKKFRQLHSKYVLHSTLLPYSLFLFLIFSFFFIPIYLYPNFSSSPNHRTPGHPERMETPGIEVTTGPLGQGIANAVGLAMAEKHLAATFNTNDFKVFDNTVYCITGDGCLQEGVASEASSLAGHMKLGNLIVLYDANKIQIDGSTDLAFTEDVLARYESYGWHTQTVENGDSDFDSLYKAIADAKLVTDKPSLIKVHTTIGFGSAKQGTEKVHGAPLGDADIANVKTLFHFDPSLKYHVGQNVYDLYKATADAGSQKEAEWNQMMLKYQQAHPDLYSEFDRRFNKKELPTDWVKNLPTFSPSDAPVATRKLSEGIINAIAPNMPEFLGGSADLTGSNLTYWKTAGEFQHPSYDFGDYSGRYIRYGVREHAMAAISNGLAAYGGLVPFASTFLNFISYAVGASRLSALQQLQVIYIMTHDSIGLGEDGPTHQPIETLSMLRATPNTVVLRPADGNETSASYLSALSYKDRPSVICLTRQNLPQLQGSSIESALKGGYVLQDVPNPDLILIGTGSEVSICVDTAKVLSSEGINCRVVSMPSFEIFDEQPEEYRKQVLPNGIPRISVEAMSTSSWYKYAHHPIGIDTFGASGKIDDLYNYFGLTPSKIAEKARSVVQFYKTNPVPVIEKLW</sequence>
<evidence type="ECO:0000313" key="18">
    <source>
        <dbReference type="Proteomes" id="UP000187283"/>
    </source>
</evidence>
<dbReference type="FunFam" id="3.40.50.970:FF:000003">
    <property type="entry name" value="Transketolase"/>
    <property type="match status" value="1"/>
</dbReference>
<feature type="binding site" evidence="12">
    <location>
        <position position="228"/>
    </location>
    <ligand>
        <name>thiamine diphosphate</name>
        <dbReference type="ChEBI" id="CHEBI:58937"/>
    </ligand>
</feature>
<dbReference type="CDD" id="cd02012">
    <property type="entry name" value="TPP_TK"/>
    <property type="match status" value="1"/>
</dbReference>
<evidence type="ECO:0000259" key="16">
    <source>
        <dbReference type="SMART" id="SM00861"/>
    </source>
</evidence>
<keyword evidence="18" id="KW-1185">Reference proteome</keyword>
<evidence type="ECO:0000256" key="14">
    <source>
        <dbReference type="PIRSR" id="PIRSR605478-5"/>
    </source>
</evidence>
<dbReference type="InterPro" id="IPR020826">
    <property type="entry name" value="Transketolase_BS"/>
</dbReference>
<feature type="site" description="Important for catalytic activity" evidence="14">
    <location>
        <position position="31"/>
    </location>
</feature>
<feature type="binding site" evidence="11">
    <location>
        <position position="521"/>
    </location>
    <ligand>
        <name>substrate</name>
    </ligand>
</feature>
<proteinExistence type="inferred from homology"/>
<feature type="binding site" evidence="13">
    <location>
        <position position="230"/>
    </location>
    <ligand>
        <name>Mg(2+)</name>
        <dbReference type="ChEBI" id="CHEBI:18420"/>
    </ligand>
</feature>
<evidence type="ECO:0000256" key="11">
    <source>
        <dbReference type="PIRSR" id="PIRSR605478-2"/>
    </source>
</evidence>
<evidence type="ECO:0000256" key="6">
    <source>
        <dbReference type="ARBA" id="ARBA00022723"/>
    </source>
</evidence>
<feature type="binding site" evidence="12">
    <location>
        <position position="485"/>
    </location>
    <ligand>
        <name>thiamine diphosphate</name>
        <dbReference type="ChEBI" id="CHEBI:58937"/>
    </ligand>
</feature>
<comment type="similarity">
    <text evidence="2">Belongs to the transketolase family.</text>
</comment>
<comment type="cofactor">
    <cofactor evidence="13">
        <name>Mg(2+)</name>
        <dbReference type="ChEBI" id="CHEBI:18420"/>
    </cofactor>
    <text evidence="13">Binds 1 Mg(2+) ion per subunit. Can also utilize other divalent metal cations, such as Ca(2+), Mn(2+) and Co(2+).</text>
</comment>
<keyword evidence="6 13" id="KW-0479">Metal-binding</keyword>
<feature type="domain" description="Transketolase-like pyrimidine-binding" evidence="16">
    <location>
        <begin position="397"/>
        <end position="573"/>
    </location>
</feature>
<evidence type="ECO:0000256" key="10">
    <source>
        <dbReference type="PIRSR" id="PIRSR605478-1"/>
    </source>
</evidence>
<feature type="binding site" evidence="12">
    <location>
        <begin position="157"/>
        <end position="159"/>
    </location>
    <ligand>
        <name>thiamine diphosphate</name>
        <dbReference type="ChEBI" id="CHEBI:58937"/>
    </ligand>
</feature>
<evidence type="ECO:0000256" key="9">
    <source>
        <dbReference type="ARBA" id="ARBA00049473"/>
    </source>
</evidence>
<feature type="binding site" evidence="11">
    <location>
        <position position="31"/>
    </location>
    <ligand>
        <name>substrate</name>
    </ligand>
</feature>
<feature type="binding site" evidence="12">
    <location>
        <position position="199"/>
    </location>
    <ligand>
        <name>thiamine diphosphate</name>
        <dbReference type="ChEBI" id="CHEBI:58937"/>
    </ligand>
</feature>
<dbReference type="InterPro" id="IPR033247">
    <property type="entry name" value="Transketolase_fam"/>
</dbReference>
<evidence type="ECO:0000256" key="7">
    <source>
        <dbReference type="ARBA" id="ARBA00022842"/>
    </source>
</evidence>
<evidence type="ECO:0000313" key="17">
    <source>
        <dbReference type="EMBL" id="OMJ19361.1"/>
    </source>
</evidence>
<comment type="cofactor">
    <cofactor evidence="1">
        <name>Co(2+)</name>
        <dbReference type="ChEBI" id="CHEBI:48828"/>
    </cofactor>
</comment>
<dbReference type="GO" id="GO:0004802">
    <property type="term" value="F:transketolase activity"/>
    <property type="evidence" value="ECO:0007669"/>
    <property type="project" value="UniProtKB-EC"/>
</dbReference>
<feature type="binding site" evidence="11">
    <location>
        <position position="304"/>
    </location>
    <ligand>
        <name>substrate</name>
    </ligand>
</feature>
<dbReference type="Pfam" id="PF02779">
    <property type="entry name" value="Transket_pyr"/>
    <property type="match status" value="1"/>
</dbReference>
<dbReference type="PANTHER" id="PTHR43522:SF2">
    <property type="entry name" value="TRANSKETOLASE 1-RELATED"/>
    <property type="match status" value="1"/>
</dbReference>
<feature type="binding site" evidence="12">
    <location>
        <position position="304"/>
    </location>
    <ligand>
        <name>thiamine diphosphate</name>
        <dbReference type="ChEBI" id="CHEBI:58937"/>
    </ligand>
</feature>
<dbReference type="FunFam" id="3.40.50.920:FF:000003">
    <property type="entry name" value="Transketolase"/>
    <property type="match status" value="1"/>
</dbReference>
<keyword evidence="15" id="KW-0472">Membrane</keyword>
<dbReference type="PROSITE" id="PS00802">
    <property type="entry name" value="TRANSKETOLASE_2"/>
    <property type="match status" value="1"/>
</dbReference>
<feature type="binding site" evidence="11">
    <location>
        <position position="568"/>
    </location>
    <ligand>
        <name>substrate</name>
    </ligand>
</feature>
<reference evidence="17 18" key="1">
    <citation type="submission" date="2017-01" db="EMBL/GenBank/DDBJ databases">
        <authorList>
            <person name="Mah S.A."/>
            <person name="Swanson W.J."/>
            <person name="Moy G.W."/>
            <person name="Vacquier V.D."/>
        </authorList>
    </citation>
    <scope>NUCLEOTIDE SEQUENCE [LARGE SCALE GENOMIC DNA]</scope>
    <source>
        <strain evidence="17 18">GSMNP</strain>
    </source>
</reference>
<dbReference type="InterPro" id="IPR009014">
    <property type="entry name" value="Transketo_C/PFOR_II"/>
</dbReference>
<keyword evidence="7 13" id="KW-0460">Magnesium</keyword>
<dbReference type="GO" id="GO:0046872">
    <property type="term" value="F:metal ion binding"/>
    <property type="evidence" value="ECO:0007669"/>
    <property type="project" value="UniProtKB-KW"/>
</dbReference>
<protein>
    <recommendedName>
        <fullName evidence="4">transketolase</fullName>
        <ecNumber evidence="4">2.2.1.1</ecNumber>
    </recommendedName>
</protein>
<evidence type="ECO:0000256" key="13">
    <source>
        <dbReference type="PIRSR" id="PIRSR605478-4"/>
    </source>
</evidence>
<dbReference type="InterPro" id="IPR029061">
    <property type="entry name" value="THDP-binding"/>
</dbReference>
<dbReference type="Gene3D" id="3.40.50.920">
    <property type="match status" value="1"/>
</dbReference>
<feature type="transmembrane region" description="Helical" evidence="15">
    <location>
        <begin position="102"/>
        <end position="129"/>
    </location>
</feature>
<dbReference type="GO" id="GO:0006098">
    <property type="term" value="P:pentose-phosphate shunt"/>
    <property type="evidence" value="ECO:0007669"/>
    <property type="project" value="TreeGrafter"/>
</dbReference>
<evidence type="ECO:0000256" key="12">
    <source>
        <dbReference type="PIRSR" id="PIRSR605478-3"/>
    </source>
</evidence>
<evidence type="ECO:0000256" key="3">
    <source>
        <dbReference type="ARBA" id="ARBA00011738"/>
    </source>
</evidence>
<keyword evidence="5" id="KW-0808">Transferase</keyword>
<dbReference type="SUPFAM" id="SSF52518">
    <property type="entry name" value="Thiamin diphosphate-binding fold (THDP-binding)"/>
    <property type="match status" value="2"/>
</dbReference>
<dbReference type="EMBL" id="LSSN01001512">
    <property type="protein sequence ID" value="OMJ19361.1"/>
    <property type="molecule type" value="Genomic_DNA"/>
</dbReference>
<feature type="binding site" evidence="11">
    <location>
        <position position="427"/>
    </location>
    <ligand>
        <name>substrate</name>
    </ligand>
</feature>
<dbReference type="Proteomes" id="UP000187283">
    <property type="component" value="Unassembled WGS sequence"/>
</dbReference>
<feature type="binding site" evidence="11">
    <location>
        <position position="517"/>
    </location>
    <ligand>
        <name>substrate</name>
    </ligand>
</feature>
<dbReference type="CDD" id="cd07033">
    <property type="entry name" value="TPP_PYR_DXS_TK_like"/>
    <property type="match status" value="1"/>
</dbReference>
<dbReference type="InterPro" id="IPR005474">
    <property type="entry name" value="Transketolase_N"/>
</dbReference>
<dbReference type="SMART" id="SM00861">
    <property type="entry name" value="Transket_pyr"/>
    <property type="match status" value="1"/>
</dbReference>
<evidence type="ECO:0000256" key="1">
    <source>
        <dbReference type="ARBA" id="ARBA00001941"/>
    </source>
</evidence>
<dbReference type="Pfam" id="PF22613">
    <property type="entry name" value="Transketolase_C_1"/>
    <property type="match status" value="1"/>
</dbReference>
<feature type="binding site" evidence="12">
    <location>
        <position position="71"/>
    </location>
    <ligand>
        <name>thiamine diphosphate</name>
        <dbReference type="ChEBI" id="CHEBI:58937"/>
    </ligand>
</feature>
<organism evidence="17 18">
    <name type="scientific">Smittium culicis</name>
    <dbReference type="NCBI Taxonomy" id="133412"/>
    <lineage>
        <taxon>Eukaryota</taxon>
        <taxon>Fungi</taxon>
        <taxon>Fungi incertae sedis</taxon>
        <taxon>Zoopagomycota</taxon>
        <taxon>Kickxellomycotina</taxon>
        <taxon>Harpellomycetes</taxon>
        <taxon>Harpellales</taxon>
        <taxon>Legeriomycetaceae</taxon>
        <taxon>Smittium</taxon>
    </lineage>
</organism>
<feature type="binding site" evidence="13">
    <location>
        <position position="198"/>
    </location>
    <ligand>
        <name>Mg(2+)</name>
        <dbReference type="ChEBI" id="CHEBI:18420"/>
    </ligand>
</feature>
<dbReference type="NCBIfam" id="TIGR00232">
    <property type="entry name" value="tktlase_bact"/>
    <property type="match status" value="1"/>
</dbReference>
<feature type="site" description="Important for catalytic activity" evidence="14">
    <location>
        <position position="304"/>
    </location>
</feature>
<comment type="caution">
    <text evidence="17">The sequence shown here is derived from an EMBL/GenBank/DDBJ whole genome shotgun (WGS) entry which is preliminary data.</text>
</comment>
<accession>A0A1R1XXF8</accession>
<dbReference type="PANTHER" id="PTHR43522">
    <property type="entry name" value="TRANSKETOLASE"/>
    <property type="match status" value="1"/>
</dbReference>
<keyword evidence="15" id="KW-0812">Transmembrane</keyword>
<dbReference type="OrthoDB" id="10267175at2759"/>
<dbReference type="InterPro" id="IPR005475">
    <property type="entry name" value="Transketolase-like_Pyr-bd"/>
</dbReference>
<dbReference type="SUPFAM" id="SSF52922">
    <property type="entry name" value="TK C-terminal domain-like"/>
    <property type="match status" value="1"/>
</dbReference>
<dbReference type="Gene3D" id="3.40.50.970">
    <property type="match status" value="3"/>
</dbReference>
<feature type="binding site" evidence="13">
    <location>
        <position position="228"/>
    </location>
    <ligand>
        <name>Mg(2+)</name>
        <dbReference type="ChEBI" id="CHEBI:18420"/>
    </ligand>
</feature>
<evidence type="ECO:0000256" key="8">
    <source>
        <dbReference type="ARBA" id="ARBA00023052"/>
    </source>
</evidence>
<dbReference type="GO" id="GO:0005634">
    <property type="term" value="C:nucleus"/>
    <property type="evidence" value="ECO:0007669"/>
    <property type="project" value="TreeGrafter"/>
</dbReference>
<comment type="subunit">
    <text evidence="3">Homodimer.</text>
</comment>
<dbReference type="InterPro" id="IPR055152">
    <property type="entry name" value="Transketolase-like_C_2"/>
</dbReference>
<name>A0A1R1XXF8_9FUNG</name>
<evidence type="ECO:0000256" key="15">
    <source>
        <dbReference type="SAM" id="Phobius"/>
    </source>
</evidence>
<feature type="binding site" evidence="11">
    <location>
        <position position="400"/>
    </location>
    <ligand>
        <name>substrate</name>
    </ligand>
</feature>
<evidence type="ECO:0000256" key="5">
    <source>
        <dbReference type="ARBA" id="ARBA00022679"/>
    </source>
</evidence>
<dbReference type="Pfam" id="PF00456">
    <property type="entry name" value="Transketolase_N"/>
    <property type="match status" value="1"/>
</dbReference>
<dbReference type="InterPro" id="IPR049557">
    <property type="entry name" value="Transketolase_CS"/>
</dbReference>
<comment type="catalytic activity">
    <reaction evidence="9">
        <text>D-sedoheptulose 7-phosphate + D-glyceraldehyde 3-phosphate = aldehydo-D-ribose 5-phosphate + D-xylulose 5-phosphate</text>
        <dbReference type="Rhea" id="RHEA:10508"/>
        <dbReference type="ChEBI" id="CHEBI:57483"/>
        <dbReference type="ChEBI" id="CHEBI:57737"/>
        <dbReference type="ChEBI" id="CHEBI:58273"/>
        <dbReference type="ChEBI" id="CHEBI:59776"/>
        <dbReference type="EC" id="2.2.1.1"/>
    </reaction>
</comment>
<keyword evidence="8 12" id="KW-0786">Thiamine pyrophosphate</keyword>
<keyword evidence="15" id="KW-1133">Transmembrane helix</keyword>
<comment type="cofactor">
    <cofactor evidence="12">
        <name>thiamine diphosphate</name>
        <dbReference type="ChEBI" id="CHEBI:58937"/>
    </cofactor>
    <text evidence="12">Binds 1 thiamine pyrophosphate per subunit. During the reaction, the substrate forms a covalent intermediate with the cofactor.</text>
</comment>
<dbReference type="STRING" id="133412.A0A1R1XXF8"/>